<keyword evidence="2" id="KW-1185">Reference proteome</keyword>
<organism evidence="1 2">
    <name type="scientific">Trifolium medium</name>
    <dbReference type="NCBI Taxonomy" id="97028"/>
    <lineage>
        <taxon>Eukaryota</taxon>
        <taxon>Viridiplantae</taxon>
        <taxon>Streptophyta</taxon>
        <taxon>Embryophyta</taxon>
        <taxon>Tracheophyta</taxon>
        <taxon>Spermatophyta</taxon>
        <taxon>Magnoliopsida</taxon>
        <taxon>eudicotyledons</taxon>
        <taxon>Gunneridae</taxon>
        <taxon>Pentapetalae</taxon>
        <taxon>rosids</taxon>
        <taxon>fabids</taxon>
        <taxon>Fabales</taxon>
        <taxon>Fabaceae</taxon>
        <taxon>Papilionoideae</taxon>
        <taxon>50 kb inversion clade</taxon>
        <taxon>NPAAA clade</taxon>
        <taxon>Hologalegina</taxon>
        <taxon>IRL clade</taxon>
        <taxon>Trifolieae</taxon>
        <taxon>Trifolium</taxon>
    </lineage>
</organism>
<dbReference type="Proteomes" id="UP000265520">
    <property type="component" value="Unassembled WGS sequence"/>
</dbReference>
<protein>
    <submittedName>
        <fullName evidence="1">Uncharacterized protein</fullName>
    </submittedName>
</protein>
<comment type="caution">
    <text evidence="1">The sequence shown here is derived from an EMBL/GenBank/DDBJ whole genome shotgun (WGS) entry which is preliminary data.</text>
</comment>
<dbReference type="EMBL" id="LXQA010093674">
    <property type="protein sequence ID" value="MCI14759.1"/>
    <property type="molecule type" value="Genomic_DNA"/>
</dbReference>
<evidence type="ECO:0000313" key="2">
    <source>
        <dbReference type="Proteomes" id="UP000265520"/>
    </source>
</evidence>
<reference evidence="1 2" key="1">
    <citation type="journal article" date="2018" name="Front. Plant Sci.">
        <title>Red Clover (Trifolium pratense) and Zigzag Clover (T. medium) - A Picture of Genomic Similarities and Differences.</title>
        <authorList>
            <person name="Dluhosova J."/>
            <person name="Istvanek J."/>
            <person name="Nedelnik J."/>
            <person name="Repkova J."/>
        </authorList>
    </citation>
    <scope>NUCLEOTIDE SEQUENCE [LARGE SCALE GENOMIC DNA]</scope>
    <source>
        <strain evidence="2">cv. 10/8</strain>
        <tissue evidence="1">Leaf</tissue>
    </source>
</reference>
<accession>A0A392PTD5</accession>
<dbReference type="AlphaFoldDB" id="A0A392PTD5"/>
<sequence>MERLGLKISYVLQLVDNAINEDLKGENNSDKPTDPAEHSSCAISETKSVVLVVKDEDLNEVAHCDIHILRQARGKIVQEEKSFTPYLSKNPKRIIRDFR</sequence>
<evidence type="ECO:0000313" key="1">
    <source>
        <dbReference type="EMBL" id="MCI14759.1"/>
    </source>
</evidence>
<proteinExistence type="predicted"/>
<name>A0A392PTD5_9FABA</name>
<feature type="non-terminal residue" evidence="1">
    <location>
        <position position="99"/>
    </location>
</feature>